<organism evidence="2 3">
    <name type="scientific">Stenotrophomonas oahuensis</name>
    <dbReference type="NCBI Taxonomy" id="3003271"/>
    <lineage>
        <taxon>Bacteria</taxon>
        <taxon>Pseudomonadati</taxon>
        <taxon>Pseudomonadota</taxon>
        <taxon>Gammaproteobacteria</taxon>
        <taxon>Lysobacterales</taxon>
        <taxon>Lysobacteraceae</taxon>
        <taxon>Stenotrophomonas</taxon>
    </lineage>
</organism>
<evidence type="ECO:0000256" key="1">
    <source>
        <dbReference type="SAM" id="MobiDB-lite"/>
    </source>
</evidence>
<name>A0ABY9YIW5_9GAMM</name>
<feature type="region of interest" description="Disordered" evidence="1">
    <location>
        <begin position="128"/>
        <end position="247"/>
    </location>
</feature>
<feature type="compositionally biased region" description="Polar residues" evidence="1">
    <location>
        <begin position="83"/>
        <end position="97"/>
    </location>
</feature>
<feature type="region of interest" description="Disordered" evidence="1">
    <location>
        <begin position="334"/>
        <end position="374"/>
    </location>
</feature>
<feature type="compositionally biased region" description="Polar residues" evidence="1">
    <location>
        <begin position="192"/>
        <end position="205"/>
    </location>
</feature>
<evidence type="ECO:0000313" key="2">
    <source>
        <dbReference type="EMBL" id="WNH50831.1"/>
    </source>
</evidence>
<feature type="compositionally biased region" description="Polar residues" evidence="1">
    <location>
        <begin position="343"/>
        <end position="355"/>
    </location>
</feature>
<accession>A0ABY9YIW5</accession>
<feature type="region of interest" description="Disordered" evidence="1">
    <location>
        <begin position="69"/>
        <end position="107"/>
    </location>
</feature>
<proteinExistence type="predicted"/>
<evidence type="ECO:0000313" key="3">
    <source>
        <dbReference type="Proteomes" id="UP001302072"/>
    </source>
</evidence>
<reference evidence="2 3" key="1">
    <citation type="submission" date="2022-12" db="EMBL/GenBank/DDBJ databases">
        <title>Two new species, Stenotrophomonas aracearum and Stenotrophomonas oahuensis, isolated from Anthurium (Araceae family) in Hawaii.</title>
        <authorList>
            <person name="Chunag S.C."/>
            <person name="Dobhal S."/>
            <person name="Alvarez A."/>
            <person name="Arif M."/>
        </authorList>
    </citation>
    <scope>NUCLEOTIDE SEQUENCE [LARGE SCALE GENOMIC DNA]</scope>
    <source>
        <strain evidence="2 3">A5586</strain>
    </source>
</reference>
<feature type="region of interest" description="Disordered" evidence="1">
    <location>
        <begin position="261"/>
        <end position="294"/>
    </location>
</feature>
<keyword evidence="3" id="KW-1185">Reference proteome</keyword>
<dbReference type="EMBL" id="CP115541">
    <property type="protein sequence ID" value="WNH50831.1"/>
    <property type="molecule type" value="Genomic_DNA"/>
</dbReference>
<dbReference type="Proteomes" id="UP001302072">
    <property type="component" value="Chromosome"/>
</dbReference>
<protein>
    <submittedName>
        <fullName evidence="2">Uncharacterized protein</fullName>
    </submittedName>
</protein>
<dbReference type="RefSeq" id="WP_311190131.1">
    <property type="nucleotide sequence ID" value="NZ_CP115541.1"/>
</dbReference>
<gene>
    <name evidence="2" type="ORF">PDM29_10510</name>
</gene>
<sequence length="399" mass="43019">MTTFAGWVQNTYAMIKHPLRGQKYDLKHAKEPVVHGFREPSSQRSKSPSSEIRLYTLGNRTAPEYCKERAAGTAPAVPRTSDRVTTGPSVVSNPTRTDGNRSWLHDSWKPGQVKAGIDFFERVAAASVQGAPARPPSPTASIKVKRPAPEAPSQPKPTTVRSHGKKKRAPPPPVPAPEQAKASTAPRGPDSSKPTPQSAVQTPTRPQVMKDITASAKTFTPPPAPPMDGLKTLQRADSAPPPSRPDMSAVFAQLRDHKLVRSDSAPATMGTACESDSAGGGQQISMEAKAPGETPQRDAFQLELMKKMIPAKKAKAIKVKPEVKAQADALRARLEAERNAAQSVSPRRSVDSNLPKTEAQRTYLPNGRFVPNTEQRSLVDELKVKQEARMLKATVAQGG</sequence>